<gene>
    <name evidence="2" type="ORF">PT015_23640</name>
</gene>
<reference evidence="2 3" key="1">
    <citation type="journal article" date="2023" name="Microbiol. Resour. Announc.">
        <title>Complete Genome Sequence of Mycobacterium wuenschmanii, a novel Nontuberculous Mycobacterium Isolated from a captive population of Amazon Milk Frogs.</title>
        <authorList>
            <person name="Hicks J."/>
            <person name="Zeineldin M."/>
            <person name="Ward H."/>
            <person name="Wuenschmann A."/>
            <person name="Camp P."/>
            <person name="Farrell D."/>
            <person name="Lehman K."/>
            <person name="Thacker T."/>
            <person name="Cuthbert E."/>
        </authorList>
    </citation>
    <scope>NUCLEOTIDE SEQUENCE [LARGE SCALE GENOMIC DNA]</scope>
    <source>
        <strain evidence="2 3">Wuenschmanii</strain>
    </source>
</reference>
<dbReference type="Gene3D" id="3.30.750.24">
    <property type="entry name" value="STAS domain"/>
    <property type="match status" value="1"/>
</dbReference>
<feature type="domain" description="STAS" evidence="1">
    <location>
        <begin position="24"/>
        <end position="72"/>
    </location>
</feature>
<accession>A0ABY8VXY4</accession>
<protein>
    <submittedName>
        <fullName evidence="2">STAS domain-containing protein</fullName>
    </submittedName>
</protein>
<organism evidence="2 3">
    <name type="scientific">Candidatus Mycobacterium wuenschmannii</name>
    <dbReference type="NCBI Taxonomy" id="3027808"/>
    <lineage>
        <taxon>Bacteria</taxon>
        <taxon>Bacillati</taxon>
        <taxon>Actinomycetota</taxon>
        <taxon>Actinomycetes</taxon>
        <taxon>Mycobacteriales</taxon>
        <taxon>Mycobacteriaceae</taxon>
        <taxon>Mycobacterium</taxon>
    </lineage>
</organism>
<sequence length="132" mass="14320">MALPPPAWEDHSARFSAEWDTARVIVTAHGELDASNATHLADYFDLCITHSTPLILDLSGLKFFGTAGFSALHLINVKCAGANLRWAVVPSKAVSRLLRICDPDCTLPLIKSVHAMPDTDGDEPGRLFELVP</sequence>
<dbReference type="InterPro" id="IPR036513">
    <property type="entry name" value="STAS_dom_sf"/>
</dbReference>
<dbReference type="InterPro" id="IPR002645">
    <property type="entry name" value="STAS_dom"/>
</dbReference>
<proteinExistence type="predicted"/>
<dbReference type="PROSITE" id="PS50801">
    <property type="entry name" value="STAS"/>
    <property type="match status" value="1"/>
</dbReference>
<dbReference type="RefSeq" id="WP_285187680.1">
    <property type="nucleotide sequence ID" value="NZ_CP126981.1"/>
</dbReference>
<name>A0ABY8VXY4_9MYCO</name>
<dbReference type="EMBL" id="CP126981">
    <property type="protein sequence ID" value="WIM87786.1"/>
    <property type="molecule type" value="Genomic_DNA"/>
</dbReference>
<dbReference type="CDD" id="cd07043">
    <property type="entry name" value="STAS_anti-anti-sigma_factors"/>
    <property type="match status" value="1"/>
</dbReference>
<dbReference type="Pfam" id="PF01740">
    <property type="entry name" value="STAS"/>
    <property type="match status" value="1"/>
</dbReference>
<keyword evidence="3" id="KW-1185">Reference proteome</keyword>
<evidence type="ECO:0000313" key="2">
    <source>
        <dbReference type="EMBL" id="WIM87786.1"/>
    </source>
</evidence>
<dbReference type="Proteomes" id="UP001236585">
    <property type="component" value="Chromosome"/>
</dbReference>
<dbReference type="SUPFAM" id="SSF52091">
    <property type="entry name" value="SpoIIaa-like"/>
    <property type="match status" value="1"/>
</dbReference>
<evidence type="ECO:0000259" key="1">
    <source>
        <dbReference type="PROSITE" id="PS50801"/>
    </source>
</evidence>
<evidence type="ECO:0000313" key="3">
    <source>
        <dbReference type="Proteomes" id="UP001236585"/>
    </source>
</evidence>